<dbReference type="GO" id="GO:0006302">
    <property type="term" value="P:double-strand break repair"/>
    <property type="evidence" value="ECO:0007669"/>
    <property type="project" value="InterPro"/>
</dbReference>
<dbReference type="GO" id="GO:0005524">
    <property type="term" value="F:ATP binding"/>
    <property type="evidence" value="ECO:0007669"/>
    <property type="project" value="UniProtKB-KW"/>
</dbReference>
<dbReference type="CDD" id="cd00267">
    <property type="entry name" value="ABC_ATPase"/>
    <property type="match status" value="1"/>
</dbReference>
<dbReference type="RefSeq" id="WP_184263930.1">
    <property type="nucleotide sequence ID" value="NZ_JACIIX010000009.1"/>
</dbReference>
<dbReference type="Proteomes" id="UP000544872">
    <property type="component" value="Unassembled WGS sequence"/>
</dbReference>
<dbReference type="Pfam" id="PF13304">
    <property type="entry name" value="AAA_21"/>
    <property type="match status" value="1"/>
</dbReference>
<evidence type="ECO:0000313" key="4">
    <source>
        <dbReference type="Proteomes" id="UP000544872"/>
    </source>
</evidence>
<evidence type="ECO:0000259" key="2">
    <source>
        <dbReference type="Pfam" id="PF13476"/>
    </source>
</evidence>
<gene>
    <name evidence="3" type="ORF">FHS48_002548</name>
</gene>
<feature type="domain" description="ATPase AAA-type core" evidence="1">
    <location>
        <begin position="242"/>
        <end position="328"/>
    </location>
</feature>
<dbReference type="Gene3D" id="3.40.50.300">
    <property type="entry name" value="P-loop containing nucleotide triphosphate hydrolases"/>
    <property type="match status" value="2"/>
</dbReference>
<organism evidence="3 4">
    <name type="scientific">Novispirillum itersonii</name>
    <name type="common">Aquaspirillum itersonii</name>
    <dbReference type="NCBI Taxonomy" id="189"/>
    <lineage>
        <taxon>Bacteria</taxon>
        <taxon>Pseudomonadati</taxon>
        <taxon>Pseudomonadota</taxon>
        <taxon>Alphaproteobacteria</taxon>
        <taxon>Rhodospirillales</taxon>
        <taxon>Novispirillaceae</taxon>
        <taxon>Novispirillum</taxon>
    </lineage>
</organism>
<evidence type="ECO:0000259" key="1">
    <source>
        <dbReference type="Pfam" id="PF13304"/>
    </source>
</evidence>
<dbReference type="SUPFAM" id="SSF52540">
    <property type="entry name" value="P-loop containing nucleoside triphosphate hydrolases"/>
    <property type="match status" value="1"/>
</dbReference>
<dbReference type="PANTHER" id="PTHR32182">
    <property type="entry name" value="DNA REPLICATION AND REPAIR PROTEIN RECF"/>
    <property type="match status" value="1"/>
</dbReference>
<dbReference type="GO" id="GO:0016887">
    <property type="term" value="F:ATP hydrolysis activity"/>
    <property type="evidence" value="ECO:0007669"/>
    <property type="project" value="InterPro"/>
</dbReference>
<dbReference type="InterPro" id="IPR027417">
    <property type="entry name" value="P-loop_NTPase"/>
</dbReference>
<keyword evidence="4" id="KW-1185">Reference proteome</keyword>
<name>A0A7X0DMI4_NOVIT</name>
<dbReference type="PANTHER" id="PTHR32182:SF23">
    <property type="entry name" value="ATP BINDING PROTEIN"/>
    <property type="match status" value="1"/>
</dbReference>
<sequence length="447" mass="49384">MILASLTLSNFRRFPSLRMEFHPQMTVIVAKNGLGKTSVLDGVAIALGPFVGAFDFGRAPQIDRHDARFRRRKDGPEVMPQYPVEVTASFSDPALTVTRALTGPKSRTTVKEAQALAALGEDLQQQVRAGSDVVLPLVAGYGTARLWKTQKAPDRKRLVSEDRTVGYEDCFSSTSNYAQCQAWMTRATMAMQQERMTGDGAVWADRLAAVEDAVDAVLAQEGWSRFHYSFSYEELVMFSPATGTMPVTLLSDGVRAMVALVADIAFRCVRLNGFLGRRAVTETPGIVLIDEVDLHLHPAWQQQVLSALRRAFPRIQFIVSTHSPQVLSSVQADCIRLLTEEYDSDSGDWSSTVRQGFAQTLGVASSDILTAIMGVDPIPPVPEAEDVARYAALIRQDLHRGEEGRDLRARLIGHFGENHPVVQDCDRWIRLQTFKNRRPAQGPEGAD</sequence>
<dbReference type="EMBL" id="JACIIX010000009">
    <property type="protein sequence ID" value="MBB6211113.1"/>
    <property type="molecule type" value="Genomic_DNA"/>
</dbReference>
<comment type="caution">
    <text evidence="3">The sequence shown here is derived from an EMBL/GenBank/DDBJ whole genome shotgun (WGS) entry which is preliminary data.</text>
</comment>
<dbReference type="AlphaFoldDB" id="A0A7X0DMI4"/>
<dbReference type="GO" id="GO:0000731">
    <property type="term" value="P:DNA synthesis involved in DNA repair"/>
    <property type="evidence" value="ECO:0007669"/>
    <property type="project" value="TreeGrafter"/>
</dbReference>
<feature type="domain" description="Rad50/SbcC-type AAA" evidence="2">
    <location>
        <begin position="5"/>
        <end position="156"/>
    </location>
</feature>
<evidence type="ECO:0000313" key="3">
    <source>
        <dbReference type="EMBL" id="MBB6211113.1"/>
    </source>
</evidence>
<reference evidence="3 4" key="1">
    <citation type="submission" date="2020-08" db="EMBL/GenBank/DDBJ databases">
        <title>Genomic Encyclopedia of Type Strains, Phase IV (KMG-IV): sequencing the most valuable type-strain genomes for metagenomic binning, comparative biology and taxonomic classification.</title>
        <authorList>
            <person name="Goeker M."/>
        </authorList>
    </citation>
    <scope>NUCLEOTIDE SEQUENCE [LARGE SCALE GENOMIC DNA]</scope>
    <source>
        <strain evidence="3 4">DSM 11590</strain>
    </source>
</reference>
<dbReference type="InterPro" id="IPR038729">
    <property type="entry name" value="Rad50/SbcC_AAA"/>
</dbReference>
<accession>A0A7X0DMI4</accession>
<keyword evidence="3" id="KW-0067">ATP-binding</keyword>
<dbReference type="Pfam" id="PF13476">
    <property type="entry name" value="AAA_23"/>
    <property type="match status" value="1"/>
</dbReference>
<dbReference type="InterPro" id="IPR003959">
    <property type="entry name" value="ATPase_AAA_core"/>
</dbReference>
<keyword evidence="3" id="KW-0547">Nucleotide-binding</keyword>
<protein>
    <submittedName>
        <fullName evidence="3">Putative ATP-binding protein involved in virulence</fullName>
    </submittedName>
</protein>
<proteinExistence type="predicted"/>